<dbReference type="EMBL" id="JABBFO010000011">
    <property type="protein sequence ID" value="MBT0728018.1"/>
    <property type="molecule type" value="Genomic_DNA"/>
</dbReference>
<dbReference type="PANTHER" id="PTHR36153:SF1">
    <property type="entry name" value="TYPE VI SECRETION SYSTEM COMPONENT TSSM1"/>
    <property type="match status" value="1"/>
</dbReference>
<keyword evidence="6" id="KW-1185">Reference proteome</keyword>
<name>A0ABS5T6M7_9GAMM</name>
<evidence type="ECO:0000313" key="5">
    <source>
        <dbReference type="EMBL" id="MBT0728018.1"/>
    </source>
</evidence>
<feature type="domain" description="Type VI secretion system component TssM1 N-terminal" evidence="4">
    <location>
        <begin position="253"/>
        <end position="517"/>
    </location>
</feature>
<dbReference type="InterPro" id="IPR053156">
    <property type="entry name" value="T6SS_TssM-like"/>
</dbReference>
<feature type="transmembrane region" description="Helical" evidence="1">
    <location>
        <begin position="44"/>
        <end position="63"/>
    </location>
</feature>
<dbReference type="Pfam" id="PF06744">
    <property type="entry name" value="IcmF_C"/>
    <property type="match status" value="1"/>
</dbReference>
<feature type="transmembrane region" description="Helical" evidence="1">
    <location>
        <begin position="70"/>
        <end position="88"/>
    </location>
</feature>
<evidence type="ECO:0000313" key="6">
    <source>
        <dbReference type="Proteomes" id="UP000786875"/>
    </source>
</evidence>
<evidence type="ECO:0000259" key="2">
    <source>
        <dbReference type="Pfam" id="PF06744"/>
    </source>
</evidence>
<sequence length="1227" mass="139282">MELLSPVFRKIASRIIVTGVLLLLCYCIAQYGEFWGVGHAYPLSPLHCRGVVIVCLLLSALVFYYRLPRYLIVALGMGAVLWVMGPLLSVGEAKPLASLLVRSLLCLLLALVTVGYFLSALAVQAYGALPQKMASLPFAPRYHPPRYPELIRLFKTWRKKLRNVKGRGRVIKRLFWNDPASEAHCCVLMVGPTGSGKSSALASAELTFTLPAQQQAARNTVEKTEHCALWLTDDVLWCDTPGRFFDPQQPPEDRADEWSEVTKQLVAMRRVARVEAVVVVIDCPRLLFATPQQLTDYAALCRTQLRTLQQQANRVIPFYLFLSQGDKLEGFDDYFHGITAEQRQQLFGQAIAQNSSTHSLNSDDIHQQLTAWAKQVEQQVLTQQHYCDSVDTRKGIERFPTNFAALTEVLATFIEHLAPPPYERLPNSDLVLAGIYLGCSAYSRGQLYTYPHTLVQQWQKQPEALEDRERDGKAVRHSSQHFFLNTFFNHLLVGECRARQRAGTQRFSTRYCRGTALVLLTLVSALIFSALTRSYYANQGYLSQVADDVEQLGQQLSATPLTLDDALSRLRQISPPFTQAVGNTAFSSGHWGLYTPPYWMESRNAVYDQWLIDYLLPQLRREVAEELSAQSRRNEPYSLFTTLRVYLMLQGEIPRDNPFLITWFSAHATRLPVLNSQDNATTRLRHLLYQVNWPSIKPTVDQQRIKVARKVLNEQPLATYVYQDILQHVAPESLPTNGLSQLITSSQPLLFSEQGQTEPLAGLYTVFGAQYWTKTIQKTLFPNALARVEQTLYGEEQRGAGLVNKQQVWQQVSRRYLDDYRTFWQTFLQGIQFALPVEDGGAKRANLRQRVAYLLKDFTRQDSQLRQLLVNIAHQTQLATVQQKNGDLREEEPMLNNDRVQRVDQYFTTLHRFVEPPGTPSSFSLEQLERAFTQLYLSMQATPVTTDRQLSALVAGQPETASLQTFLLHLDQLPPPLPQLLGQLFSVAQRQVTQQTWATNAQQVEQAIITYCRQHLLGRYPFAKRGRDADPQAIVEMFAPQGKLSRYFSQHLADNVDTQHRPWRFTTAEPPLSPQLLAVFEQGDRIQQLLFPSSSSQPSLDFTLSVQELASGVTQLIVDNDNQQFRYVHGPIVQQAMHWPAQSLTPNLQIRALAAEGHLVWKIEEKGYWGLFRWFEGSHQQFEPRSQQTLISLGEGAQSATVAINGLGRSIPELIKLFRTFSCPISD</sequence>
<dbReference type="InterPro" id="IPR010623">
    <property type="entry name" value="IcmF_C"/>
</dbReference>
<dbReference type="Pfam" id="PF06761">
    <property type="entry name" value="IcmF-related"/>
    <property type="match status" value="1"/>
</dbReference>
<dbReference type="InterPro" id="IPR017731">
    <property type="entry name" value="TssM1-like"/>
</dbReference>
<evidence type="ECO:0000256" key="1">
    <source>
        <dbReference type="SAM" id="Phobius"/>
    </source>
</evidence>
<accession>A0ABS5T6M7</accession>
<evidence type="ECO:0000259" key="4">
    <source>
        <dbReference type="Pfam" id="PF14331"/>
    </source>
</evidence>
<feature type="transmembrane region" description="Helical" evidence="1">
    <location>
        <begin position="100"/>
        <end position="123"/>
    </location>
</feature>
<feature type="transmembrane region" description="Helical" evidence="1">
    <location>
        <begin position="12"/>
        <end position="32"/>
    </location>
</feature>
<keyword evidence="1" id="KW-1133">Transmembrane helix</keyword>
<dbReference type="InterPro" id="IPR027417">
    <property type="entry name" value="P-loop_NTPase"/>
</dbReference>
<feature type="domain" description="IcmF-related" evidence="3">
    <location>
        <begin position="566"/>
        <end position="877"/>
    </location>
</feature>
<dbReference type="Gene3D" id="3.40.50.300">
    <property type="entry name" value="P-loop containing nucleotide triphosphate hydrolases"/>
    <property type="match status" value="1"/>
</dbReference>
<dbReference type="RefSeq" id="WP_214215215.1">
    <property type="nucleotide sequence ID" value="NZ_JABBFO010000011.1"/>
</dbReference>
<gene>
    <name evidence="5" type="primary">tssM</name>
    <name evidence="5" type="ORF">HGT73_11645</name>
</gene>
<dbReference type="InterPro" id="IPR009612">
    <property type="entry name" value="IcmF-rel"/>
</dbReference>
<comment type="caution">
    <text evidence="5">The sequence shown here is derived from an EMBL/GenBank/DDBJ whole genome shotgun (WGS) entry which is preliminary data.</text>
</comment>
<protein>
    <submittedName>
        <fullName evidence="5">Type VI secretion system membrane subunit TssM</fullName>
    </submittedName>
</protein>
<feature type="domain" description="Type VI secretion system IcmF C-terminal" evidence="2">
    <location>
        <begin position="1102"/>
        <end position="1202"/>
    </location>
</feature>
<keyword evidence="1" id="KW-0812">Transmembrane</keyword>
<proteinExistence type="predicted"/>
<evidence type="ECO:0000259" key="3">
    <source>
        <dbReference type="Pfam" id="PF06761"/>
    </source>
</evidence>
<dbReference type="NCBIfam" id="TIGR03348">
    <property type="entry name" value="VI_IcmF"/>
    <property type="match status" value="1"/>
</dbReference>
<keyword evidence="1" id="KW-0472">Membrane</keyword>
<dbReference type="Proteomes" id="UP000786875">
    <property type="component" value="Unassembled WGS sequence"/>
</dbReference>
<dbReference type="InterPro" id="IPR025743">
    <property type="entry name" value="TssM1_N"/>
</dbReference>
<dbReference type="PANTHER" id="PTHR36153">
    <property type="entry name" value="INNER MEMBRANE PROTEIN-RELATED"/>
    <property type="match status" value="1"/>
</dbReference>
<reference evidence="5 6" key="1">
    <citation type="submission" date="2020-04" db="EMBL/GenBank/DDBJ databases">
        <title>Genome sequencing of Rosenbergiella species.</title>
        <authorList>
            <person name="Alvarez-Perez S."/>
            <person name="Lievens B."/>
        </authorList>
    </citation>
    <scope>NUCLEOTIDE SEQUENCE [LARGE SCALE GENOMIC DNA]</scope>
    <source>
        <strain evidence="5 6">CdVSA20.1</strain>
    </source>
</reference>
<dbReference type="SUPFAM" id="SSF52540">
    <property type="entry name" value="P-loop containing nucleoside triphosphate hydrolases"/>
    <property type="match status" value="1"/>
</dbReference>
<dbReference type="Pfam" id="PF14331">
    <property type="entry name" value="IcmF-related_N"/>
    <property type="match status" value="1"/>
</dbReference>
<organism evidence="5 6">
    <name type="scientific">Rosenbergiella australiborealis</name>
    <dbReference type="NCBI Taxonomy" id="1544696"/>
    <lineage>
        <taxon>Bacteria</taxon>
        <taxon>Pseudomonadati</taxon>
        <taxon>Pseudomonadota</taxon>
        <taxon>Gammaproteobacteria</taxon>
        <taxon>Enterobacterales</taxon>
        <taxon>Erwiniaceae</taxon>
        <taxon>Rosenbergiella</taxon>
    </lineage>
</organism>